<protein>
    <submittedName>
        <fullName evidence="2">Uncharacterized protein</fullName>
    </submittedName>
</protein>
<proteinExistence type="predicted"/>
<sequence>MVAGIPQLWTPYMIGAIKAKEDARKMGTERLVINWKRRVPIPAPKSATLGSSPVSNGTSTNAPKATNSICAPCKTCIMTHLPEV</sequence>
<comment type="caution">
    <text evidence="2">The sequence shown here is derived from an EMBL/GenBank/DDBJ whole genome shotgun (WGS) entry which is preliminary data.</text>
</comment>
<dbReference type="AlphaFoldDB" id="D0ICH7"/>
<feature type="region of interest" description="Disordered" evidence="1">
    <location>
        <begin position="44"/>
        <end position="63"/>
    </location>
</feature>
<name>D0ICH7_GRIHO</name>
<gene>
    <name evidence="2" type="ORF">VHA_003456</name>
</gene>
<evidence type="ECO:0000256" key="1">
    <source>
        <dbReference type="SAM" id="MobiDB-lite"/>
    </source>
</evidence>
<evidence type="ECO:0000313" key="3">
    <source>
        <dbReference type="Proteomes" id="UP000003604"/>
    </source>
</evidence>
<dbReference type="EMBL" id="ADAQ01000013">
    <property type="protein sequence ID" value="EEY71595.1"/>
    <property type="molecule type" value="Genomic_DNA"/>
</dbReference>
<organism evidence="2 3">
    <name type="scientific">Grimontia hollisae CIP 101886</name>
    <dbReference type="NCBI Taxonomy" id="675812"/>
    <lineage>
        <taxon>Bacteria</taxon>
        <taxon>Pseudomonadati</taxon>
        <taxon>Pseudomonadota</taxon>
        <taxon>Gammaproteobacteria</taxon>
        <taxon>Vibrionales</taxon>
        <taxon>Vibrionaceae</taxon>
        <taxon>Grimontia</taxon>
    </lineage>
</organism>
<dbReference type="Proteomes" id="UP000003604">
    <property type="component" value="Unassembled WGS sequence"/>
</dbReference>
<evidence type="ECO:0000313" key="2">
    <source>
        <dbReference type="EMBL" id="EEY71595.1"/>
    </source>
</evidence>
<accession>D0ICH7</accession>
<reference evidence="2 3" key="1">
    <citation type="submission" date="2009-10" db="EMBL/GenBank/DDBJ databases">
        <authorList>
            <consortium name="Los Alamos National Laboratory (LANL)"/>
            <consortium name="National Microbial Pathogen Data Resource (NMPDR)"/>
            <person name="Saunders E.H."/>
            <person name="Munk A.C."/>
            <person name="Tapia R."/>
            <person name="Green L."/>
            <person name="Rogers Y."/>
            <person name="Detter J.C."/>
            <person name="Bruce D."/>
            <person name="Brettin T.S."/>
            <person name="Colwell R.R."/>
            <person name="Huq A."/>
            <person name="Grim C.J."/>
            <person name="Hasan N.A."/>
            <person name="Bartels D."/>
            <person name="Vonstein V."/>
        </authorList>
    </citation>
    <scope>NUCLEOTIDE SEQUENCE [LARGE SCALE GENOMIC DNA]</scope>
    <source>
        <strain evidence="2 3">CIP 101886</strain>
    </source>
</reference>
<feature type="compositionally biased region" description="Polar residues" evidence="1">
    <location>
        <begin position="48"/>
        <end position="63"/>
    </location>
</feature>
<keyword evidence="3" id="KW-1185">Reference proteome</keyword>